<dbReference type="AlphaFoldDB" id="A0A226D5C1"/>
<protein>
    <submittedName>
        <fullName evidence="3">Uncharacterized protein</fullName>
    </submittedName>
</protein>
<feature type="transmembrane region" description="Helical" evidence="1">
    <location>
        <begin position="293"/>
        <end position="314"/>
    </location>
</feature>
<keyword evidence="2" id="KW-0732">Signal</keyword>
<dbReference type="Proteomes" id="UP000198287">
    <property type="component" value="Unassembled WGS sequence"/>
</dbReference>
<sequence length="330" mass="37272">MYLYTFLAIVVAYLSRISSLNSTGDETSSNLGSDHHHVTNTPFDCDPTDPGNWTCFNYHGILGFGEVCMSDGEKRDRFVSEIDPHGDGNTTYDHDAVTEIMNNRSCDTRKYLECREVGSTPDHQPEYRCTCPDHEKGDSPDAVRKSLAYYDHEMGHCVLKVRAKCVNLVIPDRAKRLNGSQRFLTQSMIRIVDGRRQWLNMHCVKNAHCNIPSNMTKMTTSLLSPGGRSHKPVSAEEKIVTSIHEGEDEDVSGGGAYRKTALDHLENHCDCNIGYIAEEDDECHPIDTKELGFYPVLGMILIFIAFALTFYFLVCQDDANFYHEKGYGRY</sequence>
<reference evidence="3 4" key="1">
    <citation type="submission" date="2015-12" db="EMBL/GenBank/DDBJ databases">
        <title>The genome of Folsomia candida.</title>
        <authorList>
            <person name="Faddeeva A."/>
            <person name="Derks M.F."/>
            <person name="Anvar Y."/>
            <person name="Smit S."/>
            <person name="Van Straalen N."/>
            <person name="Roelofs D."/>
        </authorList>
    </citation>
    <scope>NUCLEOTIDE SEQUENCE [LARGE SCALE GENOMIC DNA]</scope>
    <source>
        <strain evidence="3 4">VU population</strain>
        <tissue evidence="3">Whole body</tissue>
    </source>
</reference>
<comment type="caution">
    <text evidence="3">The sequence shown here is derived from an EMBL/GenBank/DDBJ whole genome shotgun (WGS) entry which is preliminary data.</text>
</comment>
<feature type="chain" id="PRO_5012488719" evidence="2">
    <location>
        <begin position="20"/>
        <end position="330"/>
    </location>
</feature>
<gene>
    <name evidence="3" type="ORF">Fcan01_24814</name>
</gene>
<proteinExistence type="predicted"/>
<keyword evidence="1" id="KW-0812">Transmembrane</keyword>
<accession>A0A226D5C1</accession>
<evidence type="ECO:0000313" key="4">
    <source>
        <dbReference type="Proteomes" id="UP000198287"/>
    </source>
</evidence>
<evidence type="ECO:0000256" key="2">
    <source>
        <dbReference type="SAM" id="SignalP"/>
    </source>
</evidence>
<evidence type="ECO:0000256" key="1">
    <source>
        <dbReference type="SAM" id="Phobius"/>
    </source>
</evidence>
<keyword evidence="4" id="KW-1185">Reference proteome</keyword>
<keyword evidence="1" id="KW-1133">Transmembrane helix</keyword>
<dbReference type="EMBL" id="LNIX01000033">
    <property type="protein sequence ID" value="OXA40419.1"/>
    <property type="molecule type" value="Genomic_DNA"/>
</dbReference>
<keyword evidence="1" id="KW-0472">Membrane</keyword>
<feature type="signal peptide" evidence="2">
    <location>
        <begin position="1"/>
        <end position="19"/>
    </location>
</feature>
<organism evidence="3 4">
    <name type="scientific">Folsomia candida</name>
    <name type="common">Springtail</name>
    <dbReference type="NCBI Taxonomy" id="158441"/>
    <lineage>
        <taxon>Eukaryota</taxon>
        <taxon>Metazoa</taxon>
        <taxon>Ecdysozoa</taxon>
        <taxon>Arthropoda</taxon>
        <taxon>Hexapoda</taxon>
        <taxon>Collembola</taxon>
        <taxon>Entomobryomorpha</taxon>
        <taxon>Isotomoidea</taxon>
        <taxon>Isotomidae</taxon>
        <taxon>Proisotominae</taxon>
        <taxon>Folsomia</taxon>
    </lineage>
</organism>
<evidence type="ECO:0000313" key="3">
    <source>
        <dbReference type="EMBL" id="OXA40419.1"/>
    </source>
</evidence>
<name>A0A226D5C1_FOLCA</name>